<dbReference type="Proteomes" id="UP000275408">
    <property type="component" value="Unassembled WGS sequence"/>
</dbReference>
<accession>A0A3M6TQI9</accession>
<evidence type="ECO:0008006" key="4">
    <source>
        <dbReference type="Google" id="ProtNLM"/>
    </source>
</evidence>
<dbReference type="AlphaFoldDB" id="A0A3M6TQI9"/>
<dbReference type="EMBL" id="RCHS01003146">
    <property type="protein sequence ID" value="RMX43683.1"/>
    <property type="molecule type" value="Genomic_DNA"/>
</dbReference>
<dbReference type="PANTHER" id="PTHR33309:SF1">
    <property type="entry name" value="MYB_SANT-LIKE DNA-BINDING DOMAIN-CONTAINING PROTEIN"/>
    <property type="match status" value="1"/>
</dbReference>
<feature type="region of interest" description="Disordered" evidence="1">
    <location>
        <begin position="169"/>
        <end position="209"/>
    </location>
</feature>
<protein>
    <recommendedName>
        <fullName evidence="4">Myb/SANT-like DNA-binding domain-containing protein</fullName>
    </recommendedName>
</protein>
<reference evidence="2 3" key="1">
    <citation type="journal article" date="2018" name="Sci. Rep.">
        <title>Comparative analysis of the Pocillopora damicornis genome highlights role of immune system in coral evolution.</title>
        <authorList>
            <person name="Cunning R."/>
            <person name="Bay R.A."/>
            <person name="Gillette P."/>
            <person name="Baker A.C."/>
            <person name="Traylor-Knowles N."/>
        </authorList>
    </citation>
    <scope>NUCLEOTIDE SEQUENCE [LARGE SCALE GENOMIC DNA]</scope>
    <source>
        <strain evidence="2">RSMAS</strain>
        <tissue evidence="2">Whole animal</tissue>
    </source>
</reference>
<name>A0A3M6TQI9_POCDA</name>
<feature type="compositionally biased region" description="Basic and acidic residues" evidence="1">
    <location>
        <begin position="196"/>
        <end position="209"/>
    </location>
</feature>
<evidence type="ECO:0000313" key="2">
    <source>
        <dbReference type="EMBL" id="RMX43683.1"/>
    </source>
</evidence>
<feature type="compositionally biased region" description="Polar residues" evidence="1">
    <location>
        <begin position="242"/>
        <end position="254"/>
    </location>
</feature>
<dbReference type="OrthoDB" id="5982789at2759"/>
<dbReference type="PANTHER" id="PTHR33309">
    <property type="entry name" value="KERATIN, ULTRA HIGH-SULFUR MATRIX PROTEIN-LIKE"/>
    <property type="match status" value="1"/>
</dbReference>
<sequence>MQVHFSPLASDFGPDCSFIEGLLIPGKVMAAADTSAKTIAQTNMEWTEQHDNIICQEILVLEPFKAKKGSIARGQIWDKIANNLNSLQHHQFRVTKRSIRERYTLLSDKFRTKMRNEGKASGIDTDLSDVEKALEEIVEKEAVFEETAQNDKKKFDNAKAAEMRYRALENLGGTQKRQRKDEVENDTAPRAKRRRSGSDAEAYLRGKNDLMQKWKMDEMQLRKQRLEAESNKEEQSKKQHQDLMQVTLTKTKLG</sequence>
<keyword evidence="3" id="KW-1185">Reference proteome</keyword>
<feature type="compositionally biased region" description="Basic and acidic residues" evidence="1">
    <location>
        <begin position="221"/>
        <end position="241"/>
    </location>
</feature>
<proteinExistence type="predicted"/>
<organism evidence="2 3">
    <name type="scientific">Pocillopora damicornis</name>
    <name type="common">Cauliflower coral</name>
    <name type="synonym">Millepora damicornis</name>
    <dbReference type="NCBI Taxonomy" id="46731"/>
    <lineage>
        <taxon>Eukaryota</taxon>
        <taxon>Metazoa</taxon>
        <taxon>Cnidaria</taxon>
        <taxon>Anthozoa</taxon>
        <taxon>Hexacorallia</taxon>
        <taxon>Scleractinia</taxon>
        <taxon>Astrocoeniina</taxon>
        <taxon>Pocilloporidae</taxon>
        <taxon>Pocillopora</taxon>
    </lineage>
</organism>
<feature type="region of interest" description="Disordered" evidence="1">
    <location>
        <begin position="221"/>
        <end position="254"/>
    </location>
</feature>
<evidence type="ECO:0000313" key="3">
    <source>
        <dbReference type="Proteomes" id="UP000275408"/>
    </source>
</evidence>
<evidence type="ECO:0000256" key="1">
    <source>
        <dbReference type="SAM" id="MobiDB-lite"/>
    </source>
</evidence>
<gene>
    <name evidence="2" type="ORF">pdam_00006384</name>
</gene>
<comment type="caution">
    <text evidence="2">The sequence shown here is derived from an EMBL/GenBank/DDBJ whole genome shotgun (WGS) entry which is preliminary data.</text>
</comment>